<dbReference type="KEGG" id="xcl:G4Z02_05775"/>
<dbReference type="EMBL" id="CP048914">
    <property type="protein sequence ID" value="QMS85277.1"/>
    <property type="molecule type" value="Genomic_DNA"/>
</dbReference>
<accession>A0A7L7KRE9</accession>
<feature type="transmembrane region" description="Helical" evidence="1">
    <location>
        <begin position="70"/>
        <end position="90"/>
    </location>
</feature>
<dbReference type="RefSeq" id="WP_258877068.1">
    <property type="nucleotide sequence ID" value="NZ_CP048914.1"/>
</dbReference>
<reference evidence="2 3" key="1">
    <citation type="submission" date="2020-02" db="EMBL/GenBank/DDBJ databases">
        <authorList>
            <person name="Zheng R.K."/>
            <person name="Sun C.M."/>
        </authorList>
    </citation>
    <scope>NUCLEOTIDE SEQUENCE [LARGE SCALE GENOMIC DNA]</scope>
    <source>
        <strain evidence="3">zrk13</strain>
    </source>
</reference>
<feature type="transmembrane region" description="Helical" evidence="1">
    <location>
        <begin position="41"/>
        <end position="58"/>
    </location>
</feature>
<evidence type="ECO:0000313" key="3">
    <source>
        <dbReference type="Proteomes" id="UP000514720"/>
    </source>
</evidence>
<proteinExistence type="predicted"/>
<organism evidence="2 3">
    <name type="scientific">Candidatus Xianfuyuplasma coldseepsis</name>
    <dbReference type="NCBI Taxonomy" id="2782163"/>
    <lineage>
        <taxon>Bacteria</taxon>
        <taxon>Bacillati</taxon>
        <taxon>Mycoplasmatota</taxon>
        <taxon>Mollicutes</taxon>
        <taxon>Candidatus Izemoplasmatales</taxon>
        <taxon>Candidatus Izemoplasmataceae</taxon>
        <taxon>Candidatus Xianfuyuplasma</taxon>
    </lineage>
</organism>
<feature type="transmembrane region" description="Helical" evidence="1">
    <location>
        <begin position="96"/>
        <end position="121"/>
    </location>
</feature>
<keyword evidence="3" id="KW-1185">Reference proteome</keyword>
<keyword evidence="1" id="KW-1133">Transmembrane helix</keyword>
<evidence type="ECO:0000313" key="2">
    <source>
        <dbReference type="EMBL" id="QMS85277.1"/>
    </source>
</evidence>
<dbReference type="AlphaFoldDB" id="A0A7L7KRE9"/>
<feature type="transmembrane region" description="Helical" evidence="1">
    <location>
        <begin position="7"/>
        <end position="29"/>
    </location>
</feature>
<sequence length="123" mass="13879">MKRQDYFRLSAIISMLLLITMYSYFWYSAGVVGFSYAFKHVLWGIAILIIFALSTVSASKSPYLEKKHSLIFSGISLTPIILYIIAYLLSGEILDFAVGFAYTMFAILILCALSYILSIFAKD</sequence>
<evidence type="ECO:0000256" key="1">
    <source>
        <dbReference type="SAM" id="Phobius"/>
    </source>
</evidence>
<dbReference type="Proteomes" id="UP000514720">
    <property type="component" value="Chromosome"/>
</dbReference>
<keyword evidence="1" id="KW-0472">Membrane</keyword>
<gene>
    <name evidence="2" type="ORF">G4Z02_05775</name>
</gene>
<name>A0A7L7KRE9_9MOLU</name>
<keyword evidence="1" id="KW-0812">Transmembrane</keyword>
<protein>
    <submittedName>
        <fullName evidence="2">Uncharacterized protein</fullName>
    </submittedName>
</protein>